<dbReference type="Proteomes" id="UP000655366">
    <property type="component" value="Unassembled WGS sequence"/>
</dbReference>
<dbReference type="AlphaFoldDB" id="A0A931G722"/>
<comment type="caution">
    <text evidence="2">The sequence shown here is derived from an EMBL/GenBank/DDBJ whole genome shotgun (WGS) entry which is preliminary data.</text>
</comment>
<evidence type="ECO:0000313" key="2">
    <source>
        <dbReference type="EMBL" id="MBG0738824.1"/>
    </source>
</evidence>
<feature type="domain" description="Nudix hydrolase" evidence="1">
    <location>
        <begin position="54"/>
        <end position="163"/>
    </location>
</feature>
<dbReference type="RefSeq" id="WP_196395757.1">
    <property type="nucleotide sequence ID" value="NZ_JADNYM010000005.1"/>
</dbReference>
<dbReference type="EMBL" id="JADNYM010000005">
    <property type="protein sequence ID" value="MBG0738824.1"/>
    <property type="molecule type" value="Genomic_DNA"/>
</dbReference>
<dbReference type="Gene3D" id="3.90.79.10">
    <property type="entry name" value="Nucleoside Triphosphate Pyrophosphohydrolase"/>
    <property type="match status" value="1"/>
</dbReference>
<keyword evidence="2" id="KW-0378">Hydrolase</keyword>
<reference evidence="2 3" key="1">
    <citation type="submission" date="2020-11" db="EMBL/GenBank/DDBJ databases">
        <title>Arthrobacter antarcticus sp. nov., isolated from Antarctic Soil.</title>
        <authorList>
            <person name="Li J."/>
        </authorList>
    </citation>
    <scope>NUCLEOTIDE SEQUENCE [LARGE SCALE GENOMIC DNA]</scope>
    <source>
        <strain evidence="2 3">Z1-20</strain>
    </source>
</reference>
<proteinExistence type="predicted"/>
<accession>A0A931G722</accession>
<organism evidence="2 3">
    <name type="scientific">Arthrobacter terrae</name>
    <dbReference type="NCBI Taxonomy" id="2935737"/>
    <lineage>
        <taxon>Bacteria</taxon>
        <taxon>Bacillati</taxon>
        <taxon>Actinomycetota</taxon>
        <taxon>Actinomycetes</taxon>
        <taxon>Micrococcales</taxon>
        <taxon>Micrococcaceae</taxon>
        <taxon>Arthrobacter</taxon>
    </lineage>
</organism>
<name>A0A931G722_9MICC</name>
<dbReference type="GO" id="GO:0016787">
    <property type="term" value="F:hydrolase activity"/>
    <property type="evidence" value="ECO:0007669"/>
    <property type="project" value="UniProtKB-KW"/>
</dbReference>
<evidence type="ECO:0000259" key="1">
    <source>
        <dbReference type="Pfam" id="PF00293"/>
    </source>
</evidence>
<dbReference type="InterPro" id="IPR000086">
    <property type="entry name" value="NUDIX_hydrolase_dom"/>
</dbReference>
<dbReference type="SUPFAM" id="SSF55811">
    <property type="entry name" value="Nudix"/>
    <property type="match status" value="1"/>
</dbReference>
<gene>
    <name evidence="2" type="ORF">IV500_05240</name>
</gene>
<keyword evidence="3" id="KW-1185">Reference proteome</keyword>
<evidence type="ECO:0000313" key="3">
    <source>
        <dbReference type="Proteomes" id="UP000655366"/>
    </source>
</evidence>
<sequence length="198" mass="21154">MSISIVTRPRPIRRLDGEKVFERRNLTVTVDQIVHPDGRDGEYVLVDTGCRYAVSVIPLAVIDGEARIALVRQHRYPVDDYTLELPGGGASAIAPQEALRELVEETGIIPDSIELLGVSYQAAGSSPITGSTWLAHVPAAAADLAYVEGESGAVTEWYTVPEILTMMATGTINCTITLAALAQAIVAGKFGTLMKECS</sequence>
<protein>
    <submittedName>
        <fullName evidence="2">NUDIX hydrolase</fullName>
    </submittedName>
</protein>
<dbReference type="InterPro" id="IPR015797">
    <property type="entry name" value="NUDIX_hydrolase-like_dom_sf"/>
</dbReference>
<dbReference type="Pfam" id="PF00293">
    <property type="entry name" value="NUDIX"/>
    <property type="match status" value="1"/>
</dbReference>